<comment type="caution">
    <text evidence="1">The sequence shown here is derived from an EMBL/GenBank/DDBJ whole genome shotgun (WGS) entry which is preliminary data.</text>
</comment>
<accession>A0A428USS4</accession>
<name>A0A428USS4_9HYPO</name>
<evidence type="ECO:0000313" key="1">
    <source>
        <dbReference type="EMBL" id="RSM17341.1"/>
    </source>
</evidence>
<protein>
    <submittedName>
        <fullName evidence="1">Uncharacterized protein</fullName>
    </submittedName>
</protein>
<sequence>MGIVGTSVPREWEWRGKPRPRRSALIFAPLLVKQQFQAPSILRRGHEQSSPQEVEQLSLTVDGEGRDGYGDMEMEMRDPIWLVCESMWAG</sequence>
<gene>
    <name evidence="1" type="ORF">CDV31_003757</name>
</gene>
<dbReference type="EMBL" id="NIZV01000034">
    <property type="protein sequence ID" value="RSM17341.1"/>
    <property type="molecule type" value="Genomic_DNA"/>
</dbReference>
<dbReference type="AlphaFoldDB" id="A0A428USS4"/>
<organism evidence="1 2">
    <name type="scientific">Fusarium ambrosium</name>
    <dbReference type="NCBI Taxonomy" id="131363"/>
    <lineage>
        <taxon>Eukaryota</taxon>
        <taxon>Fungi</taxon>
        <taxon>Dikarya</taxon>
        <taxon>Ascomycota</taxon>
        <taxon>Pezizomycotina</taxon>
        <taxon>Sordariomycetes</taxon>
        <taxon>Hypocreomycetidae</taxon>
        <taxon>Hypocreales</taxon>
        <taxon>Nectriaceae</taxon>
        <taxon>Fusarium</taxon>
        <taxon>Fusarium solani species complex</taxon>
    </lineage>
</organism>
<reference evidence="1 2" key="1">
    <citation type="submission" date="2017-06" db="EMBL/GenBank/DDBJ databases">
        <title>Cmopartive genomic analysis of Ambrosia Fusariam Clade fungi.</title>
        <authorList>
            <person name="Stajich J.E."/>
            <person name="Carrillo J."/>
            <person name="Kijimoto T."/>
            <person name="Eskalen A."/>
            <person name="O'Donnell K."/>
            <person name="Kasson M."/>
        </authorList>
    </citation>
    <scope>NUCLEOTIDE SEQUENCE [LARGE SCALE GENOMIC DNA]</scope>
    <source>
        <strain evidence="1 2">NRRL 20438</strain>
    </source>
</reference>
<keyword evidence="2" id="KW-1185">Reference proteome</keyword>
<dbReference type="Proteomes" id="UP000288429">
    <property type="component" value="Unassembled WGS sequence"/>
</dbReference>
<proteinExistence type="predicted"/>
<evidence type="ECO:0000313" key="2">
    <source>
        <dbReference type="Proteomes" id="UP000288429"/>
    </source>
</evidence>